<evidence type="ECO:0000256" key="8">
    <source>
        <dbReference type="ARBA" id="ARBA00048679"/>
    </source>
</evidence>
<evidence type="ECO:0000313" key="11">
    <source>
        <dbReference type="Proteomes" id="UP000054359"/>
    </source>
</evidence>
<dbReference type="GO" id="GO:0004674">
    <property type="term" value="F:protein serine/threonine kinase activity"/>
    <property type="evidence" value="ECO:0007669"/>
    <property type="project" value="UniProtKB-KW"/>
</dbReference>
<keyword evidence="4" id="KW-0547">Nucleotide-binding</keyword>
<dbReference type="InterPro" id="IPR000719">
    <property type="entry name" value="Prot_kinase_dom"/>
</dbReference>
<dbReference type="Pfam" id="PF00069">
    <property type="entry name" value="Pkinase"/>
    <property type="match status" value="1"/>
</dbReference>
<evidence type="ECO:0000256" key="3">
    <source>
        <dbReference type="ARBA" id="ARBA00022679"/>
    </source>
</evidence>
<dbReference type="Proteomes" id="UP000054359">
    <property type="component" value="Unassembled WGS sequence"/>
</dbReference>
<dbReference type="AlphaFoldDB" id="A0A087TGN4"/>
<dbReference type="GO" id="GO:0035556">
    <property type="term" value="P:intracellular signal transduction"/>
    <property type="evidence" value="ECO:0007669"/>
    <property type="project" value="TreeGrafter"/>
</dbReference>
<evidence type="ECO:0000256" key="1">
    <source>
        <dbReference type="ARBA" id="ARBA00012513"/>
    </source>
</evidence>
<protein>
    <recommendedName>
        <fullName evidence="1">non-specific serine/threonine protein kinase</fullName>
        <ecNumber evidence="1">2.7.11.1</ecNumber>
    </recommendedName>
</protein>
<feature type="domain" description="Protein kinase" evidence="9">
    <location>
        <begin position="1"/>
        <end position="65"/>
    </location>
</feature>
<keyword evidence="5 10" id="KW-0418">Kinase</keyword>
<dbReference type="PROSITE" id="PS50011">
    <property type="entry name" value="PROTEIN_KINASE_DOM"/>
    <property type="match status" value="1"/>
</dbReference>
<dbReference type="PANTHER" id="PTHR24356">
    <property type="entry name" value="SERINE/THREONINE-PROTEIN KINASE"/>
    <property type="match status" value="1"/>
</dbReference>
<name>A0A087TGN4_STEMI</name>
<dbReference type="InterPro" id="IPR011009">
    <property type="entry name" value="Kinase-like_dom_sf"/>
</dbReference>
<evidence type="ECO:0000313" key="10">
    <source>
        <dbReference type="EMBL" id="KFM64273.1"/>
    </source>
</evidence>
<dbReference type="EC" id="2.7.11.1" evidence="1"/>
<organism evidence="10 11">
    <name type="scientific">Stegodyphus mimosarum</name>
    <name type="common">African social velvet spider</name>
    <dbReference type="NCBI Taxonomy" id="407821"/>
    <lineage>
        <taxon>Eukaryota</taxon>
        <taxon>Metazoa</taxon>
        <taxon>Ecdysozoa</taxon>
        <taxon>Arthropoda</taxon>
        <taxon>Chelicerata</taxon>
        <taxon>Arachnida</taxon>
        <taxon>Araneae</taxon>
        <taxon>Araneomorphae</taxon>
        <taxon>Entelegynae</taxon>
        <taxon>Eresoidea</taxon>
        <taxon>Eresidae</taxon>
        <taxon>Stegodyphus</taxon>
    </lineage>
</organism>
<comment type="catalytic activity">
    <reaction evidence="8">
        <text>L-seryl-[protein] + ATP = O-phospho-L-seryl-[protein] + ADP + H(+)</text>
        <dbReference type="Rhea" id="RHEA:17989"/>
        <dbReference type="Rhea" id="RHEA-COMP:9863"/>
        <dbReference type="Rhea" id="RHEA-COMP:11604"/>
        <dbReference type="ChEBI" id="CHEBI:15378"/>
        <dbReference type="ChEBI" id="CHEBI:29999"/>
        <dbReference type="ChEBI" id="CHEBI:30616"/>
        <dbReference type="ChEBI" id="CHEBI:83421"/>
        <dbReference type="ChEBI" id="CHEBI:456216"/>
        <dbReference type="EC" id="2.7.11.1"/>
    </reaction>
</comment>
<dbReference type="STRING" id="407821.A0A087TGN4"/>
<evidence type="ECO:0000256" key="4">
    <source>
        <dbReference type="ARBA" id="ARBA00022741"/>
    </source>
</evidence>
<evidence type="ECO:0000256" key="5">
    <source>
        <dbReference type="ARBA" id="ARBA00022777"/>
    </source>
</evidence>
<evidence type="ECO:0000259" key="9">
    <source>
        <dbReference type="PROSITE" id="PS50011"/>
    </source>
</evidence>
<evidence type="ECO:0000256" key="6">
    <source>
        <dbReference type="ARBA" id="ARBA00022840"/>
    </source>
</evidence>
<dbReference type="EMBL" id="KK115146">
    <property type="protein sequence ID" value="KFM64273.1"/>
    <property type="molecule type" value="Genomic_DNA"/>
</dbReference>
<dbReference type="PANTHER" id="PTHR24356:SF414">
    <property type="entry name" value="NON-SPECIFIC SERINE_THREONINE PROTEIN KINASE"/>
    <property type="match status" value="1"/>
</dbReference>
<sequence length="65" mass="7603">MKKISKHNLVLRNQVEQVYAERDIMSFTDNPFVVSMFCSFETKKHLCMVMEYVEGGDCATLLKHM</sequence>
<keyword evidence="6" id="KW-0067">ATP-binding</keyword>
<feature type="non-terminal residue" evidence="10">
    <location>
        <position position="65"/>
    </location>
</feature>
<gene>
    <name evidence="10" type="ORF">X975_14618</name>
</gene>
<proteinExistence type="predicted"/>
<reference evidence="10 11" key="1">
    <citation type="submission" date="2013-11" db="EMBL/GenBank/DDBJ databases">
        <title>Genome sequencing of Stegodyphus mimosarum.</title>
        <authorList>
            <person name="Bechsgaard J."/>
        </authorList>
    </citation>
    <scope>NUCLEOTIDE SEQUENCE [LARGE SCALE GENOMIC DNA]</scope>
</reference>
<keyword evidence="11" id="KW-1185">Reference proteome</keyword>
<dbReference type="OrthoDB" id="10070999at2759"/>
<evidence type="ECO:0000256" key="2">
    <source>
        <dbReference type="ARBA" id="ARBA00022527"/>
    </source>
</evidence>
<dbReference type="SUPFAM" id="SSF56112">
    <property type="entry name" value="Protein kinase-like (PK-like)"/>
    <property type="match status" value="1"/>
</dbReference>
<dbReference type="GO" id="GO:0005524">
    <property type="term" value="F:ATP binding"/>
    <property type="evidence" value="ECO:0007669"/>
    <property type="project" value="UniProtKB-KW"/>
</dbReference>
<accession>A0A087TGN4</accession>
<keyword evidence="3" id="KW-0808">Transferase</keyword>
<dbReference type="Gene3D" id="3.30.200.20">
    <property type="entry name" value="Phosphorylase Kinase, domain 1"/>
    <property type="match status" value="1"/>
</dbReference>
<comment type="catalytic activity">
    <reaction evidence="7">
        <text>L-threonyl-[protein] + ATP = O-phospho-L-threonyl-[protein] + ADP + H(+)</text>
        <dbReference type="Rhea" id="RHEA:46608"/>
        <dbReference type="Rhea" id="RHEA-COMP:11060"/>
        <dbReference type="Rhea" id="RHEA-COMP:11605"/>
        <dbReference type="ChEBI" id="CHEBI:15378"/>
        <dbReference type="ChEBI" id="CHEBI:30013"/>
        <dbReference type="ChEBI" id="CHEBI:30616"/>
        <dbReference type="ChEBI" id="CHEBI:61977"/>
        <dbReference type="ChEBI" id="CHEBI:456216"/>
        <dbReference type="EC" id="2.7.11.1"/>
    </reaction>
</comment>
<keyword evidence="2" id="KW-0723">Serine/threonine-protein kinase</keyword>
<evidence type="ECO:0000256" key="7">
    <source>
        <dbReference type="ARBA" id="ARBA00047899"/>
    </source>
</evidence>
<dbReference type="InterPro" id="IPR050236">
    <property type="entry name" value="Ser_Thr_kinase_AGC"/>
</dbReference>